<protein>
    <submittedName>
        <fullName evidence="3">PDZ domain-containing protein</fullName>
    </submittedName>
</protein>
<dbReference type="EMBL" id="JBHRYF010000001">
    <property type="protein sequence ID" value="MFC3658852.1"/>
    <property type="molecule type" value="Genomic_DNA"/>
</dbReference>
<gene>
    <name evidence="3" type="ORF">ACFOM9_02010</name>
</gene>
<keyword evidence="4" id="KW-1185">Reference proteome</keyword>
<dbReference type="Proteomes" id="UP001595724">
    <property type="component" value="Unassembled WGS sequence"/>
</dbReference>
<evidence type="ECO:0000256" key="1">
    <source>
        <dbReference type="SAM" id="SignalP"/>
    </source>
</evidence>
<organism evidence="3 4">
    <name type="scientific">Luteimonas notoginsengisoli</name>
    <dbReference type="NCBI Taxonomy" id="1578200"/>
    <lineage>
        <taxon>Bacteria</taxon>
        <taxon>Pseudomonadati</taxon>
        <taxon>Pseudomonadota</taxon>
        <taxon>Gammaproteobacteria</taxon>
        <taxon>Lysobacterales</taxon>
        <taxon>Lysobacteraceae</taxon>
        <taxon>Luteimonas</taxon>
    </lineage>
</organism>
<evidence type="ECO:0000313" key="3">
    <source>
        <dbReference type="EMBL" id="MFC3658852.1"/>
    </source>
</evidence>
<dbReference type="SMART" id="SM00228">
    <property type="entry name" value="PDZ"/>
    <property type="match status" value="1"/>
</dbReference>
<feature type="signal peptide" evidence="1">
    <location>
        <begin position="1"/>
        <end position="21"/>
    </location>
</feature>
<dbReference type="SUPFAM" id="SSF50156">
    <property type="entry name" value="PDZ domain-like"/>
    <property type="match status" value="1"/>
</dbReference>
<evidence type="ECO:0000313" key="4">
    <source>
        <dbReference type="Proteomes" id="UP001595724"/>
    </source>
</evidence>
<proteinExistence type="predicted"/>
<dbReference type="InterPro" id="IPR036034">
    <property type="entry name" value="PDZ_sf"/>
</dbReference>
<dbReference type="RefSeq" id="WP_386705692.1">
    <property type="nucleotide sequence ID" value="NZ_JBHRYF010000001.1"/>
</dbReference>
<dbReference type="InterPro" id="IPR001478">
    <property type="entry name" value="PDZ"/>
</dbReference>
<comment type="caution">
    <text evidence="3">The sequence shown here is derived from an EMBL/GenBank/DDBJ whole genome shotgun (WGS) entry which is preliminary data.</text>
</comment>
<evidence type="ECO:0000259" key="2">
    <source>
        <dbReference type="PROSITE" id="PS50106"/>
    </source>
</evidence>
<feature type="domain" description="PDZ" evidence="2">
    <location>
        <begin position="51"/>
        <end position="137"/>
    </location>
</feature>
<dbReference type="Pfam" id="PF17820">
    <property type="entry name" value="PDZ_6"/>
    <property type="match status" value="1"/>
</dbReference>
<reference evidence="4" key="1">
    <citation type="journal article" date="2019" name="Int. J. Syst. Evol. Microbiol.">
        <title>The Global Catalogue of Microorganisms (GCM) 10K type strain sequencing project: providing services to taxonomists for standard genome sequencing and annotation.</title>
        <authorList>
            <consortium name="The Broad Institute Genomics Platform"/>
            <consortium name="The Broad Institute Genome Sequencing Center for Infectious Disease"/>
            <person name="Wu L."/>
            <person name="Ma J."/>
        </authorList>
    </citation>
    <scope>NUCLEOTIDE SEQUENCE [LARGE SCALE GENOMIC DNA]</scope>
    <source>
        <strain evidence="4">KCTC 42211</strain>
    </source>
</reference>
<accession>A0ABV7URB6</accession>
<sequence length="292" mass="31312">MNVIRAILLLACLAAPSLLFAGNGADQVEAGVDAALLHLAERGALGRFDQPLTISRPAQVRYELGAVVDVRKPDPRGLEVLAITPGGAAARMGLKAGDRLVAINGRRLDGNGAPASLLLDAVRDGHGAVQLLTTRGKSRMELAGQADAAAVPAYRLTIGEAAPAAGGGCGYVSYSATPPGSQGLFETLITRIDGRSTPPRINLLRVPAGRHVLTLQELVPEHRLSASQNLQRRLMQRQSMMRAYKSLVVDVKPDTDYRVAARLHKGKLDRASIRANEYWEPVVWAQRSIRCR</sequence>
<dbReference type="Gene3D" id="2.30.42.10">
    <property type="match status" value="1"/>
</dbReference>
<dbReference type="InterPro" id="IPR041489">
    <property type="entry name" value="PDZ_6"/>
</dbReference>
<keyword evidence="1" id="KW-0732">Signal</keyword>
<dbReference type="PROSITE" id="PS50106">
    <property type="entry name" value="PDZ"/>
    <property type="match status" value="1"/>
</dbReference>
<feature type="chain" id="PRO_5045534282" evidence="1">
    <location>
        <begin position="22"/>
        <end position="292"/>
    </location>
</feature>
<name>A0ABV7URB6_9GAMM</name>